<evidence type="ECO:0000256" key="1">
    <source>
        <dbReference type="SAM" id="MobiDB-lite"/>
    </source>
</evidence>
<feature type="non-terminal residue" evidence="2">
    <location>
        <position position="86"/>
    </location>
</feature>
<dbReference type="EMBL" id="LKCN02000018">
    <property type="protein sequence ID" value="RCI08602.1"/>
    <property type="molecule type" value="Genomic_DNA"/>
</dbReference>
<keyword evidence="3" id="KW-1185">Reference proteome</keyword>
<dbReference type="AlphaFoldDB" id="A0A367L315"/>
<accession>A0A367L315</accession>
<sequence length="86" mass="10334">HQHQHQHQHHQLQKYLRNERNSPSPITHHIHPCMFLSPLPYRSATADLQHFFFFPLPTSHRSATLQPIEWKENKIKKKVVSVTSYY</sequence>
<organism evidence="2 3">
    <name type="scientific">Ophiocordyceps polyrhachis-furcata BCC 54312</name>
    <dbReference type="NCBI Taxonomy" id="1330021"/>
    <lineage>
        <taxon>Eukaryota</taxon>
        <taxon>Fungi</taxon>
        <taxon>Dikarya</taxon>
        <taxon>Ascomycota</taxon>
        <taxon>Pezizomycotina</taxon>
        <taxon>Sordariomycetes</taxon>
        <taxon>Hypocreomycetidae</taxon>
        <taxon>Hypocreales</taxon>
        <taxon>Ophiocordycipitaceae</taxon>
        <taxon>Ophiocordyceps</taxon>
    </lineage>
</organism>
<feature type="non-terminal residue" evidence="2">
    <location>
        <position position="1"/>
    </location>
</feature>
<gene>
    <name evidence="2" type="ORF">L249_4738</name>
</gene>
<name>A0A367L315_9HYPO</name>
<proteinExistence type="predicted"/>
<feature type="compositionally biased region" description="Basic residues" evidence="1">
    <location>
        <begin position="1"/>
        <end position="12"/>
    </location>
</feature>
<dbReference type="Proteomes" id="UP000253664">
    <property type="component" value="Unassembled WGS sequence"/>
</dbReference>
<evidence type="ECO:0000313" key="3">
    <source>
        <dbReference type="Proteomes" id="UP000253664"/>
    </source>
</evidence>
<evidence type="ECO:0000313" key="2">
    <source>
        <dbReference type="EMBL" id="RCI08602.1"/>
    </source>
</evidence>
<comment type="caution">
    <text evidence="2">The sequence shown here is derived from an EMBL/GenBank/DDBJ whole genome shotgun (WGS) entry which is preliminary data.</text>
</comment>
<feature type="region of interest" description="Disordered" evidence="1">
    <location>
        <begin position="1"/>
        <end position="24"/>
    </location>
</feature>
<reference evidence="2 3" key="1">
    <citation type="journal article" date="2015" name="BMC Genomics">
        <title>Insights from the genome of Ophiocordyceps polyrhachis-furcata to pathogenicity and host specificity in insect fungi.</title>
        <authorList>
            <person name="Wichadakul D."/>
            <person name="Kobmoo N."/>
            <person name="Ingsriswang S."/>
            <person name="Tangphatsornruang S."/>
            <person name="Chantasingh D."/>
            <person name="Luangsa-ard J.J."/>
            <person name="Eurwilaichitr L."/>
        </authorList>
    </citation>
    <scope>NUCLEOTIDE SEQUENCE [LARGE SCALE GENOMIC DNA]</scope>
    <source>
        <strain evidence="2 3">BCC 54312</strain>
    </source>
</reference>
<protein>
    <submittedName>
        <fullName evidence="2">Uncharacterized protein</fullName>
    </submittedName>
</protein>